<comment type="function">
    <text evidence="1">Lytic polysaccharide monooxygenase (LMPO) that depolymerizes crystalline and amorphous polysaccharides via the oxidation of scissile alpha- or beta-(1-4)-glycosidic bonds, yielding C1 and/or C4 oxidation products. Catalysis by LPMOs requires the reduction of the active-site copper from Cu(II) to Cu(I) by a reducing agent and H(2)O(2) or O(2) as a cosubstrate.</text>
</comment>
<comment type="caution">
    <text evidence="5">The sequence shown here is derived from an EMBL/GenBank/DDBJ whole genome shotgun (WGS) entry which is preliminary data.</text>
</comment>
<dbReference type="EMBL" id="JANBUW010000764">
    <property type="protein sequence ID" value="KAJ2845582.1"/>
    <property type="molecule type" value="Genomic_DNA"/>
</dbReference>
<keyword evidence="1" id="KW-0119">Carbohydrate metabolism</keyword>
<dbReference type="Gene3D" id="2.70.50.70">
    <property type="match status" value="1"/>
</dbReference>
<feature type="chain" id="PRO_5040994618" description="AA9 family lytic polysaccharide monooxygenase" evidence="3">
    <location>
        <begin position="19"/>
        <end position="324"/>
    </location>
</feature>
<evidence type="ECO:0000256" key="2">
    <source>
        <dbReference type="SAM" id="MobiDB-lite"/>
    </source>
</evidence>
<dbReference type="OrthoDB" id="2342176at2759"/>
<keyword evidence="6" id="KW-1185">Reference proteome</keyword>
<organism evidence="5 6">
    <name type="scientific">Coemansia brasiliensis</name>
    <dbReference type="NCBI Taxonomy" id="2650707"/>
    <lineage>
        <taxon>Eukaryota</taxon>
        <taxon>Fungi</taxon>
        <taxon>Fungi incertae sedis</taxon>
        <taxon>Zoopagomycota</taxon>
        <taxon>Kickxellomycotina</taxon>
        <taxon>Kickxellomycetes</taxon>
        <taxon>Kickxellales</taxon>
        <taxon>Kickxellaceae</taxon>
        <taxon>Coemansia</taxon>
    </lineage>
</organism>
<dbReference type="EC" id="1.14.99.56" evidence="1"/>
<feature type="signal peptide" evidence="3">
    <location>
        <begin position="1"/>
        <end position="18"/>
    </location>
</feature>
<accession>A0A9W8LYS2</accession>
<dbReference type="PANTHER" id="PTHR36182:SF1">
    <property type="entry name" value="PROTEIN, PUTATIVE (AFU_ORTHOLOGUE AFUA_6G10930)-RELATED"/>
    <property type="match status" value="1"/>
</dbReference>
<keyword evidence="1" id="KW-1015">Disulfide bond</keyword>
<protein>
    <recommendedName>
        <fullName evidence="1">AA9 family lytic polysaccharide monooxygenase</fullName>
        <ecNumber evidence="1">1.14.99.56</ecNumber>
    </recommendedName>
    <alternativeName>
        <fullName evidence="1">Endo-beta-1,4-glucanase</fullName>
    </alternativeName>
    <alternativeName>
        <fullName evidence="1">Glycosyl hydrolase 61 family protein</fullName>
    </alternativeName>
</protein>
<comment type="catalytic activity">
    <reaction evidence="1">
        <text>[(1-&gt;4)-beta-D-glucosyl]n+m + reduced acceptor + O2 = 4-dehydro-beta-D-glucosyl-[(1-&gt;4)-beta-D-glucosyl]n-1 + [(1-&gt;4)-beta-D-glucosyl]m + acceptor + H2O.</text>
        <dbReference type="EC" id="1.14.99.56"/>
    </reaction>
</comment>
<evidence type="ECO:0000313" key="6">
    <source>
        <dbReference type="Proteomes" id="UP001139887"/>
    </source>
</evidence>
<evidence type="ECO:0000256" key="3">
    <source>
        <dbReference type="SAM" id="SignalP"/>
    </source>
</evidence>
<dbReference type="InterPro" id="IPR005103">
    <property type="entry name" value="AA9_LPMO"/>
</dbReference>
<feature type="compositionally biased region" description="Polar residues" evidence="2">
    <location>
        <begin position="280"/>
        <end position="299"/>
    </location>
</feature>
<gene>
    <name evidence="5" type="ORF">IWW36_004722</name>
</gene>
<keyword evidence="1" id="KW-0624">Polysaccharide degradation</keyword>
<evidence type="ECO:0000313" key="5">
    <source>
        <dbReference type="EMBL" id="KAJ2845582.1"/>
    </source>
</evidence>
<evidence type="ECO:0000256" key="1">
    <source>
        <dbReference type="RuleBase" id="RU368122"/>
    </source>
</evidence>
<evidence type="ECO:0000259" key="4">
    <source>
        <dbReference type="Pfam" id="PF03443"/>
    </source>
</evidence>
<keyword evidence="1" id="KW-0136">Cellulose degradation</keyword>
<dbReference type="AlphaFoldDB" id="A0A9W8LYS2"/>
<feature type="domain" description="Auxiliary Activity family 9 catalytic" evidence="4">
    <location>
        <begin position="47"/>
        <end position="186"/>
    </location>
</feature>
<dbReference type="Pfam" id="PF03443">
    <property type="entry name" value="AA9"/>
    <property type="match status" value="1"/>
</dbReference>
<dbReference type="GO" id="GO:0008810">
    <property type="term" value="F:cellulase activity"/>
    <property type="evidence" value="ECO:0007669"/>
    <property type="project" value="UniProtKB-UniRule"/>
</dbReference>
<name>A0A9W8LYS2_9FUNG</name>
<comment type="domain">
    <text evidence="1">Has a modular structure: an endo-beta-1,4-glucanase catalytic module at the N-terminus, a linker rich in serines and threonines, and a C-terminal carbohydrate-binding module (CBM).</text>
</comment>
<dbReference type="GO" id="GO:0030245">
    <property type="term" value="P:cellulose catabolic process"/>
    <property type="evidence" value="ECO:0007669"/>
    <property type="project" value="UniProtKB-UniRule"/>
</dbReference>
<dbReference type="GO" id="GO:0030248">
    <property type="term" value="F:cellulose binding"/>
    <property type="evidence" value="ECO:0007669"/>
    <property type="project" value="UniProtKB-UniRule"/>
</dbReference>
<feature type="region of interest" description="Disordered" evidence="2">
    <location>
        <begin position="252"/>
        <end position="299"/>
    </location>
</feature>
<dbReference type="GO" id="GO:0005576">
    <property type="term" value="C:extracellular region"/>
    <property type="evidence" value="ECO:0007669"/>
    <property type="project" value="UniProtKB-SubCell"/>
</dbReference>
<dbReference type="PANTHER" id="PTHR36182">
    <property type="entry name" value="PROTEIN, PUTATIVE (AFU_ORTHOLOGUE AFUA_6G10930)-RELATED"/>
    <property type="match status" value="1"/>
</dbReference>
<dbReference type="Proteomes" id="UP001139887">
    <property type="component" value="Unassembled WGS sequence"/>
</dbReference>
<reference evidence="5" key="1">
    <citation type="submission" date="2022-07" db="EMBL/GenBank/DDBJ databases">
        <title>Phylogenomic reconstructions and comparative analyses of Kickxellomycotina fungi.</title>
        <authorList>
            <person name="Reynolds N.K."/>
            <person name="Stajich J.E."/>
            <person name="Barry K."/>
            <person name="Grigoriev I.V."/>
            <person name="Crous P."/>
            <person name="Smith M.E."/>
        </authorList>
    </citation>
    <scope>NUCLEOTIDE SEQUENCE</scope>
    <source>
        <strain evidence="5">NRRL 1566</strain>
    </source>
</reference>
<keyword evidence="3" id="KW-0732">Signal</keyword>
<proteinExistence type="predicted"/>
<feature type="compositionally biased region" description="Polar residues" evidence="2">
    <location>
        <begin position="261"/>
        <end position="273"/>
    </location>
</feature>
<sequence>MQLFKSVFVLLSAGLVSAHVSLISPCVRYTPYCNKCPELPPGQSLDNNINAPIGTHESTSQPLCKYTTPYATPAVTWKAGSTVEVNFREHAAVHGGGHCQFALSYDGGKTFVVIHDELRYCFTGGPSTSNTAAQLSYSIPLPEDLPSGDRVVFAWAWNNNQGNREFYMNCADVAIEGSGTSFTGPKMLVANYGPDSPFIPEFNGNYETGIDLFNSRPMITVSGSGSYSDGGAAANSTSGAYAGTQQSSYDSVASTAAPVSPDTSGNYSPTSSAPADYGAPSSTPSAAYSGSDATGGSDYTASAAPVYRARIAALPASPAPAKCK</sequence>
<comment type="subcellular location">
    <subcellularLocation>
        <location evidence="1">Secreted</location>
    </subcellularLocation>
</comment>
<keyword evidence="1" id="KW-0964">Secreted</keyword>